<sequence length="39" mass="4409">MKKLMIVLLAAAAGYLVWRRVSTDAADRDLWTEVTDTLD</sequence>
<dbReference type="AlphaFoldDB" id="A0A161HZI9"/>
<dbReference type="RefSeq" id="WP_211287427.1">
    <property type="nucleotide sequence ID" value="NZ_CP014209.1"/>
</dbReference>
<organism evidence="1 2">
    <name type="scientific">Isoptericola dokdonensis DS-3</name>
    <dbReference type="NCBI Taxonomy" id="1300344"/>
    <lineage>
        <taxon>Bacteria</taxon>
        <taxon>Bacillati</taxon>
        <taxon>Actinomycetota</taxon>
        <taxon>Actinomycetes</taxon>
        <taxon>Micrococcales</taxon>
        <taxon>Promicromonosporaceae</taxon>
        <taxon>Isoptericola</taxon>
    </lineage>
</organism>
<dbReference type="Proteomes" id="UP000076794">
    <property type="component" value="Chromosome"/>
</dbReference>
<dbReference type="EMBL" id="CP014209">
    <property type="protein sequence ID" value="ANC32033.1"/>
    <property type="molecule type" value="Genomic_DNA"/>
</dbReference>
<reference evidence="1 2" key="1">
    <citation type="submission" date="2016-01" db="EMBL/GenBank/DDBJ databases">
        <title>Complete genome sequence of a soil Actinobacterium, Isoptericola dokdonensis DS-3.</title>
        <authorList>
            <person name="Kwon S.-K."/>
            <person name="Kim J.F."/>
        </authorList>
    </citation>
    <scope>NUCLEOTIDE SEQUENCE [LARGE SCALE GENOMIC DNA]</scope>
    <source>
        <strain evidence="1 2">DS-3</strain>
    </source>
</reference>
<dbReference type="InterPro" id="IPR047990">
    <property type="entry name" value="DLW39-like"/>
</dbReference>
<dbReference type="STRING" id="1300344.I598_2498"/>
<proteinExistence type="predicted"/>
<gene>
    <name evidence="1" type="ORF">I598_2498</name>
</gene>
<dbReference type="PATRIC" id="fig|1300344.3.peg.2506"/>
<evidence type="ECO:0000313" key="2">
    <source>
        <dbReference type="Proteomes" id="UP000076794"/>
    </source>
</evidence>
<protein>
    <submittedName>
        <fullName evidence="1">Uncharacterized protein</fullName>
    </submittedName>
</protein>
<dbReference type="KEGG" id="ido:I598_2498"/>
<evidence type="ECO:0000313" key="1">
    <source>
        <dbReference type="EMBL" id="ANC32033.1"/>
    </source>
</evidence>
<accession>A0A161HZI9</accession>
<dbReference type="NCBIfam" id="NF038356">
    <property type="entry name" value="actino_DLW39"/>
    <property type="match status" value="1"/>
</dbReference>
<keyword evidence="2" id="KW-1185">Reference proteome</keyword>
<name>A0A161HZI9_9MICO</name>